<dbReference type="EMBL" id="QCYY01000247">
    <property type="protein sequence ID" value="ROT85567.1"/>
    <property type="molecule type" value="Genomic_DNA"/>
</dbReference>
<dbReference type="InterPro" id="IPR036259">
    <property type="entry name" value="MFS_trans_sf"/>
</dbReference>
<evidence type="ECO:0000256" key="5">
    <source>
        <dbReference type="SAM" id="Phobius"/>
    </source>
</evidence>
<keyword evidence="3 5" id="KW-1133">Transmembrane helix</keyword>
<dbReference type="GO" id="GO:0016020">
    <property type="term" value="C:membrane"/>
    <property type="evidence" value="ECO:0007669"/>
    <property type="project" value="UniProtKB-SubCell"/>
</dbReference>
<dbReference type="InterPro" id="IPR020846">
    <property type="entry name" value="MFS_dom"/>
</dbReference>
<feature type="domain" description="Major facilitator superfamily (MFS) profile" evidence="6">
    <location>
        <begin position="90"/>
        <end position="467"/>
    </location>
</feature>
<evidence type="ECO:0000256" key="3">
    <source>
        <dbReference type="ARBA" id="ARBA00022989"/>
    </source>
</evidence>
<dbReference type="PANTHER" id="PTHR24064">
    <property type="entry name" value="SOLUTE CARRIER FAMILY 22 MEMBER"/>
    <property type="match status" value="1"/>
</dbReference>
<evidence type="ECO:0000256" key="1">
    <source>
        <dbReference type="ARBA" id="ARBA00004141"/>
    </source>
</evidence>
<dbReference type="Pfam" id="PF00083">
    <property type="entry name" value="Sugar_tr"/>
    <property type="match status" value="1"/>
</dbReference>
<comment type="caution">
    <text evidence="7">The sequence shown here is derived from an EMBL/GenBank/DDBJ whole genome shotgun (WGS) entry which is preliminary data.</text>
</comment>
<evidence type="ECO:0000259" key="6">
    <source>
        <dbReference type="PROSITE" id="PS50850"/>
    </source>
</evidence>
<evidence type="ECO:0000256" key="2">
    <source>
        <dbReference type="ARBA" id="ARBA00022692"/>
    </source>
</evidence>
<dbReference type="AlphaFoldDB" id="A0A3R7PFK9"/>
<dbReference type="OrthoDB" id="5296287at2759"/>
<protein>
    <submittedName>
        <fullName evidence="7">Putative organic cation transporter protein-like</fullName>
    </submittedName>
</protein>
<keyword evidence="4 5" id="KW-0472">Membrane</keyword>
<feature type="transmembrane region" description="Helical" evidence="5">
    <location>
        <begin position="150"/>
        <end position="169"/>
    </location>
</feature>
<dbReference type="Proteomes" id="UP000283509">
    <property type="component" value="Unassembled WGS sequence"/>
</dbReference>
<dbReference type="InterPro" id="IPR005828">
    <property type="entry name" value="MFS_sugar_transport-like"/>
</dbReference>
<comment type="subcellular location">
    <subcellularLocation>
        <location evidence="1">Membrane</location>
        <topology evidence="1">Multi-pass membrane protein</topology>
    </subcellularLocation>
</comment>
<feature type="non-terminal residue" evidence="7">
    <location>
        <position position="1"/>
    </location>
</feature>
<feature type="transmembrane region" description="Helical" evidence="5">
    <location>
        <begin position="394"/>
        <end position="412"/>
    </location>
</feature>
<dbReference type="Gene3D" id="1.20.1250.20">
    <property type="entry name" value="MFS general substrate transporter like domains"/>
    <property type="match status" value="1"/>
</dbReference>
<name>A0A3R7PFK9_PENVA</name>
<feature type="transmembrane region" description="Helical" evidence="5">
    <location>
        <begin position="360"/>
        <end position="382"/>
    </location>
</feature>
<reference evidence="7 8" key="1">
    <citation type="submission" date="2018-04" db="EMBL/GenBank/DDBJ databases">
        <authorList>
            <person name="Zhang X."/>
            <person name="Yuan J."/>
            <person name="Li F."/>
            <person name="Xiang J."/>
        </authorList>
    </citation>
    <scope>NUCLEOTIDE SEQUENCE [LARGE SCALE GENOMIC DNA]</scope>
    <source>
        <tissue evidence="7">Muscle</tissue>
    </source>
</reference>
<dbReference type="SUPFAM" id="SSF103473">
    <property type="entry name" value="MFS general substrate transporter"/>
    <property type="match status" value="1"/>
</dbReference>
<gene>
    <name evidence="7" type="ORF">C7M84_011638</name>
</gene>
<feature type="transmembrane region" description="Helical" evidence="5">
    <location>
        <begin position="424"/>
        <end position="442"/>
    </location>
</feature>
<feature type="transmembrane region" description="Helical" evidence="5">
    <location>
        <begin position="181"/>
        <end position="199"/>
    </location>
</feature>
<evidence type="ECO:0000313" key="8">
    <source>
        <dbReference type="Proteomes" id="UP000283509"/>
    </source>
</evidence>
<dbReference type="PROSITE" id="PS50850">
    <property type="entry name" value="MFS"/>
    <property type="match status" value="1"/>
</dbReference>
<accession>A0A3R7PFK9</accession>
<dbReference type="GO" id="GO:0022857">
    <property type="term" value="F:transmembrane transporter activity"/>
    <property type="evidence" value="ECO:0007669"/>
    <property type="project" value="InterPro"/>
</dbReference>
<sequence>KAMADRDRIDDILSAVGYGRWQIPILMATIVANTIPLHYMASSLLNAPMSFRCFAPGSSNSSNSSFSELDSLDNAWFNNECLDPQDNAHLADSAHLAHLAHPALNPVGPPNRRATGLPACPEIEYDSSVYSLTVISEFDLVCDRERLRPFFQMVITIGAIAGCFVGGSISDSMGRKKAMQIGCLLGLPSCLAVAFVPWFPVVLALRFAMGISVRMVMLSTINLAMETCPPRHRTVLGMFMGLPYSACVILFALVGYFVSHWRYLQLIWTLPYLVMTPITLFVKESPRWLVQSGSGREAAAELAEAARKNRVELPSRLASYLEKMKEDTCGLSGGEKEKVALKQLFAASFSSYGEYLRSPAMLIIIFITPLMYFLMCLLYYGIILNVNNFTSTNPFQYIAMLSVFEIVSVLLATPVNQLVGRRHVIGSTLLLAGALFLAVMFVPEGAWAGGRRASCAGMTWIEKVRLA</sequence>
<reference evidence="7 8" key="2">
    <citation type="submission" date="2019-01" db="EMBL/GenBank/DDBJ databases">
        <title>The decoding of complex shrimp genome reveals the adaptation for benthos swimmer, frequently molting mechanism and breeding impact on genome.</title>
        <authorList>
            <person name="Sun Y."/>
            <person name="Gao Y."/>
            <person name="Yu Y."/>
        </authorList>
    </citation>
    <scope>NUCLEOTIDE SEQUENCE [LARGE SCALE GENOMIC DNA]</scope>
    <source>
        <tissue evidence="7">Muscle</tissue>
    </source>
</reference>
<keyword evidence="2 5" id="KW-0812">Transmembrane</keyword>
<feature type="transmembrane region" description="Helical" evidence="5">
    <location>
        <begin position="236"/>
        <end position="257"/>
    </location>
</feature>
<organism evidence="7 8">
    <name type="scientific">Penaeus vannamei</name>
    <name type="common">Whiteleg shrimp</name>
    <name type="synonym">Litopenaeus vannamei</name>
    <dbReference type="NCBI Taxonomy" id="6689"/>
    <lineage>
        <taxon>Eukaryota</taxon>
        <taxon>Metazoa</taxon>
        <taxon>Ecdysozoa</taxon>
        <taxon>Arthropoda</taxon>
        <taxon>Crustacea</taxon>
        <taxon>Multicrustacea</taxon>
        <taxon>Malacostraca</taxon>
        <taxon>Eumalacostraca</taxon>
        <taxon>Eucarida</taxon>
        <taxon>Decapoda</taxon>
        <taxon>Dendrobranchiata</taxon>
        <taxon>Penaeoidea</taxon>
        <taxon>Penaeidae</taxon>
        <taxon>Penaeus</taxon>
    </lineage>
</organism>
<keyword evidence="8" id="KW-1185">Reference proteome</keyword>
<evidence type="ECO:0000313" key="7">
    <source>
        <dbReference type="EMBL" id="ROT85567.1"/>
    </source>
</evidence>
<proteinExistence type="predicted"/>
<evidence type="ECO:0000256" key="4">
    <source>
        <dbReference type="ARBA" id="ARBA00023136"/>
    </source>
</evidence>